<accession>A0A840PIC0</accession>
<dbReference type="SUPFAM" id="SSF52091">
    <property type="entry name" value="SpoIIaa-like"/>
    <property type="match status" value="1"/>
</dbReference>
<keyword evidence="3" id="KW-1185">Reference proteome</keyword>
<evidence type="ECO:0000259" key="1">
    <source>
        <dbReference type="PROSITE" id="PS50801"/>
    </source>
</evidence>
<reference evidence="2 3" key="1">
    <citation type="submission" date="2020-08" db="EMBL/GenBank/DDBJ databases">
        <title>Genomic Encyclopedia of Type Strains, Phase IV (KMG-IV): sequencing the most valuable type-strain genomes for metagenomic binning, comparative biology and taxonomic classification.</title>
        <authorList>
            <person name="Goeker M."/>
        </authorList>
    </citation>
    <scope>NUCLEOTIDE SEQUENCE [LARGE SCALE GENOMIC DNA]</scope>
    <source>
        <strain evidence="2 3">DSM 45615</strain>
    </source>
</reference>
<dbReference type="PROSITE" id="PS50801">
    <property type="entry name" value="STAS"/>
    <property type="match status" value="1"/>
</dbReference>
<dbReference type="Pfam" id="PF13466">
    <property type="entry name" value="STAS_2"/>
    <property type="match status" value="1"/>
</dbReference>
<protein>
    <submittedName>
        <fullName evidence="2">Anti-anti-sigma factor</fullName>
    </submittedName>
</protein>
<dbReference type="AlphaFoldDB" id="A0A840PIC0"/>
<dbReference type="InterPro" id="IPR002645">
    <property type="entry name" value="STAS_dom"/>
</dbReference>
<proteinExistence type="predicted"/>
<name>A0A840PIC0_9ACTN</name>
<dbReference type="InterPro" id="IPR036513">
    <property type="entry name" value="STAS_dom_sf"/>
</dbReference>
<organism evidence="2 3">
    <name type="scientific">Thermocatellispora tengchongensis</name>
    <dbReference type="NCBI Taxonomy" id="1073253"/>
    <lineage>
        <taxon>Bacteria</taxon>
        <taxon>Bacillati</taxon>
        <taxon>Actinomycetota</taxon>
        <taxon>Actinomycetes</taxon>
        <taxon>Streptosporangiales</taxon>
        <taxon>Streptosporangiaceae</taxon>
        <taxon>Thermocatellispora</taxon>
    </lineage>
</organism>
<dbReference type="CDD" id="cd07043">
    <property type="entry name" value="STAS_anti-anti-sigma_factors"/>
    <property type="match status" value="1"/>
</dbReference>
<evidence type="ECO:0000313" key="2">
    <source>
        <dbReference type="EMBL" id="MBB5138882.1"/>
    </source>
</evidence>
<dbReference type="Gene3D" id="3.30.750.24">
    <property type="entry name" value="STAS domain"/>
    <property type="match status" value="1"/>
</dbReference>
<gene>
    <name evidence="2" type="ORF">HNP84_008644</name>
</gene>
<dbReference type="Proteomes" id="UP000578449">
    <property type="component" value="Unassembled WGS sequence"/>
</dbReference>
<sequence length="119" mass="12756">MTSESVVARHHAASSRATPARVLHAEERLRITCTVPPAPPAIRLLGEIDASNTAALARTLAHPPAAPRAGGEPLPVHLADVTFIDVAGLRTLLLMRREGRIELHDPPPQVRRLLTLIGP</sequence>
<feature type="domain" description="STAS" evidence="1">
    <location>
        <begin position="42"/>
        <end position="119"/>
    </location>
</feature>
<dbReference type="EMBL" id="JACHGN010000026">
    <property type="protein sequence ID" value="MBB5138882.1"/>
    <property type="molecule type" value="Genomic_DNA"/>
</dbReference>
<evidence type="ECO:0000313" key="3">
    <source>
        <dbReference type="Proteomes" id="UP000578449"/>
    </source>
</evidence>
<comment type="caution">
    <text evidence="2">The sequence shown here is derived from an EMBL/GenBank/DDBJ whole genome shotgun (WGS) entry which is preliminary data.</text>
</comment>
<dbReference type="InterPro" id="IPR058548">
    <property type="entry name" value="MlaB-like_STAS"/>
</dbReference>
<dbReference type="RefSeq" id="WP_185055745.1">
    <property type="nucleotide sequence ID" value="NZ_BAABIX010000014.1"/>
</dbReference>